<dbReference type="AlphaFoldDB" id="A0A380WA15"/>
<dbReference type="Gene3D" id="3.40.50.12370">
    <property type="match status" value="1"/>
</dbReference>
<dbReference type="EMBL" id="UIGB01000001">
    <property type="protein sequence ID" value="SUU84947.1"/>
    <property type="molecule type" value="Genomic_DNA"/>
</dbReference>
<dbReference type="Proteomes" id="UP000254343">
    <property type="component" value="Unassembled WGS sequence"/>
</dbReference>
<dbReference type="RefSeq" id="WP_002715772.1">
    <property type="nucleotide sequence ID" value="NZ_UFSI01000001.1"/>
</dbReference>
<name>A0A380WA15_AFIFE</name>
<evidence type="ECO:0000256" key="1">
    <source>
        <dbReference type="ARBA" id="ARBA00008791"/>
    </source>
</evidence>
<comment type="similarity">
    <text evidence="1">Belongs to the universal stress protein A family.</text>
</comment>
<evidence type="ECO:0000313" key="3">
    <source>
        <dbReference type="Proteomes" id="UP000254343"/>
    </source>
</evidence>
<gene>
    <name evidence="2" type="ORF">NCTC12722_02151</name>
</gene>
<dbReference type="SUPFAM" id="SSF52402">
    <property type="entry name" value="Adenine nucleotide alpha hydrolases-like"/>
    <property type="match status" value="2"/>
</dbReference>
<protein>
    <submittedName>
        <fullName evidence="2">Universal stress protein family</fullName>
    </submittedName>
</protein>
<accession>A0A380WA15</accession>
<evidence type="ECO:0000313" key="2">
    <source>
        <dbReference type="EMBL" id="SUU84947.1"/>
    </source>
</evidence>
<reference evidence="2 3" key="1">
    <citation type="submission" date="2018-06" db="EMBL/GenBank/DDBJ databases">
        <authorList>
            <consortium name="Pathogen Informatics"/>
            <person name="Doyle S."/>
        </authorList>
    </citation>
    <scope>NUCLEOTIDE SEQUENCE [LARGE SCALE GENOMIC DNA]</scope>
    <source>
        <strain evidence="2 3">NCTC12722</strain>
    </source>
</reference>
<dbReference type="PANTHER" id="PTHR46268">
    <property type="entry name" value="STRESS RESPONSE PROTEIN NHAX"/>
    <property type="match status" value="1"/>
</dbReference>
<sequence length="273" mass="29963">MNYKSIGIHMVLGTSNRACLTVAAELAERFNARVIGLASTILRPPLYFTDGLYGAEMLDREEADLQVGLDNAEKEFRNVLDGRIKDVEWRTSLKIAKDFVPAQARSVDLVVVAAQRDTEGDPYASASPSDLVMETGRPILVVPPSTTWLDMRRILVAWKDTRESRRAVADALPLLQKAKEVTIAEVCKAVDEPQAQERVNDVAAWLLRYGVAASAITAEDTDTPENLDLIASNMGAGLIVAGAYGHSRLRQWVLGGVTQRFVTQPSRCVLLSR</sequence>
<dbReference type="PANTHER" id="PTHR46268:SF15">
    <property type="entry name" value="UNIVERSAL STRESS PROTEIN HP_0031"/>
    <property type="match status" value="1"/>
</dbReference>
<dbReference type="OrthoDB" id="9804721at2"/>
<dbReference type="CDD" id="cd00293">
    <property type="entry name" value="USP-like"/>
    <property type="match status" value="1"/>
</dbReference>
<proteinExistence type="inferred from homology"/>
<organism evidence="2 3">
    <name type="scientific">Afipia felis</name>
    <name type="common">Cat scratch disease bacillus</name>
    <dbReference type="NCBI Taxonomy" id="1035"/>
    <lineage>
        <taxon>Bacteria</taxon>
        <taxon>Pseudomonadati</taxon>
        <taxon>Pseudomonadota</taxon>
        <taxon>Alphaproteobacteria</taxon>
        <taxon>Hyphomicrobiales</taxon>
        <taxon>Nitrobacteraceae</taxon>
        <taxon>Afipia</taxon>
    </lineage>
</organism>